<dbReference type="SUPFAM" id="SSF46785">
    <property type="entry name" value="Winged helix' DNA-binding domain"/>
    <property type="match status" value="1"/>
</dbReference>
<accession>A0ABN8P5T6</accession>
<comment type="subcellular location">
    <subcellularLocation>
        <location evidence="1">Nucleus</location>
    </subcellularLocation>
</comment>
<dbReference type="InterPro" id="IPR000232">
    <property type="entry name" value="HSF_DNA-bd"/>
</dbReference>
<dbReference type="PANTHER" id="PTHR10015">
    <property type="entry name" value="HEAT SHOCK TRANSCRIPTION FACTOR"/>
    <property type="match status" value="1"/>
</dbReference>
<evidence type="ECO:0000259" key="6">
    <source>
        <dbReference type="SMART" id="SM00415"/>
    </source>
</evidence>
<dbReference type="InterPro" id="IPR036390">
    <property type="entry name" value="WH_DNA-bd_sf"/>
</dbReference>
<dbReference type="PANTHER" id="PTHR10015:SF427">
    <property type="entry name" value="HEAT SHOCK FACTOR PROTEIN"/>
    <property type="match status" value="1"/>
</dbReference>
<name>A0ABN8P5T6_9CNID</name>
<organism evidence="7 8">
    <name type="scientific">Porites lobata</name>
    <dbReference type="NCBI Taxonomy" id="104759"/>
    <lineage>
        <taxon>Eukaryota</taxon>
        <taxon>Metazoa</taxon>
        <taxon>Cnidaria</taxon>
        <taxon>Anthozoa</taxon>
        <taxon>Hexacorallia</taxon>
        <taxon>Scleractinia</taxon>
        <taxon>Fungiina</taxon>
        <taxon>Poritidae</taxon>
        <taxon>Porites</taxon>
    </lineage>
</organism>
<dbReference type="Gene3D" id="1.10.10.10">
    <property type="entry name" value="Winged helix-like DNA-binding domain superfamily/Winged helix DNA-binding domain"/>
    <property type="match status" value="1"/>
</dbReference>
<sequence length="130" mass="15345">MASETHEEEEYFPSFPSKLFHMVENDKYNGIIWWTENGDGFFICKEREFVKSDILDKYRVKSYGSFTRQLGKYGFHKKRRQTQERANGPSSYYCHDEGYFKRGCKDLLVNIIKKENQGTKKETSSKAGKD</sequence>
<proteinExistence type="inferred from homology"/>
<evidence type="ECO:0000256" key="1">
    <source>
        <dbReference type="ARBA" id="ARBA00004123"/>
    </source>
</evidence>
<protein>
    <recommendedName>
        <fullName evidence="6">HSF-type DNA-binding domain-containing protein</fullName>
    </recommendedName>
</protein>
<keyword evidence="8" id="KW-1185">Reference proteome</keyword>
<dbReference type="SMART" id="SM00415">
    <property type="entry name" value="HSF"/>
    <property type="match status" value="1"/>
</dbReference>
<feature type="domain" description="HSF-type DNA-binding" evidence="6">
    <location>
        <begin position="11"/>
        <end position="114"/>
    </location>
</feature>
<evidence type="ECO:0000313" key="7">
    <source>
        <dbReference type="EMBL" id="CAH3133607.1"/>
    </source>
</evidence>
<evidence type="ECO:0000256" key="4">
    <source>
        <dbReference type="ARBA" id="ARBA00023242"/>
    </source>
</evidence>
<dbReference type="PRINTS" id="PR00056">
    <property type="entry name" value="HSFDOMAIN"/>
</dbReference>
<evidence type="ECO:0000256" key="3">
    <source>
        <dbReference type="ARBA" id="ARBA00023125"/>
    </source>
</evidence>
<keyword evidence="4" id="KW-0539">Nucleus</keyword>
<keyword evidence="3" id="KW-0238">DNA-binding</keyword>
<dbReference type="Proteomes" id="UP001159405">
    <property type="component" value="Unassembled WGS sequence"/>
</dbReference>
<evidence type="ECO:0000256" key="5">
    <source>
        <dbReference type="RuleBase" id="RU004020"/>
    </source>
</evidence>
<evidence type="ECO:0000313" key="8">
    <source>
        <dbReference type="Proteomes" id="UP001159405"/>
    </source>
</evidence>
<comment type="caution">
    <text evidence="7">The sequence shown here is derived from an EMBL/GenBank/DDBJ whole genome shotgun (WGS) entry which is preliminary data.</text>
</comment>
<comment type="similarity">
    <text evidence="2 5">Belongs to the HSF family.</text>
</comment>
<dbReference type="Pfam" id="PF00447">
    <property type="entry name" value="HSF_DNA-bind"/>
    <property type="match status" value="1"/>
</dbReference>
<dbReference type="EMBL" id="CALNXK010000053">
    <property type="protein sequence ID" value="CAH3133607.1"/>
    <property type="molecule type" value="Genomic_DNA"/>
</dbReference>
<reference evidence="7 8" key="1">
    <citation type="submission" date="2022-05" db="EMBL/GenBank/DDBJ databases">
        <authorList>
            <consortium name="Genoscope - CEA"/>
            <person name="William W."/>
        </authorList>
    </citation>
    <scope>NUCLEOTIDE SEQUENCE [LARGE SCALE GENOMIC DNA]</scope>
</reference>
<evidence type="ECO:0000256" key="2">
    <source>
        <dbReference type="ARBA" id="ARBA00006403"/>
    </source>
</evidence>
<dbReference type="InterPro" id="IPR036388">
    <property type="entry name" value="WH-like_DNA-bd_sf"/>
</dbReference>
<gene>
    <name evidence="7" type="ORF">PLOB_00036984</name>
</gene>